<dbReference type="EMBL" id="CAJNOJ010000199">
    <property type="protein sequence ID" value="CAF1278985.1"/>
    <property type="molecule type" value="Genomic_DNA"/>
</dbReference>
<keyword evidence="4" id="KW-0904">Protein phosphatase</keyword>
<dbReference type="PROSITE" id="PS50054">
    <property type="entry name" value="TYR_PHOSPHATASE_DUAL"/>
    <property type="match status" value="1"/>
</dbReference>
<evidence type="ECO:0000256" key="1">
    <source>
        <dbReference type="ARBA" id="ARBA00008601"/>
    </source>
</evidence>
<dbReference type="PANTHER" id="PTHR10159:SF519">
    <property type="entry name" value="DUAL SPECIFICITY PROTEIN PHOSPHATASE MPK3"/>
    <property type="match status" value="1"/>
</dbReference>
<sequence length="159" mass="18294">MALNWEAPSQILPHLFLGSYLCTRNKDELLKLGVKYIVNLTDLPNLYLDSFVYLQRPVKDSSSEDILPLFEEIFNFIDRATPTSACLIHCQMGASRSPCFALAYLIHKKERNLRESYELLTRVRKHISPNHGFLQQLMAFEDSLFGSISIDFSVDEYAD</sequence>
<organism evidence="7 9">
    <name type="scientific">Adineta ricciae</name>
    <name type="common">Rotifer</name>
    <dbReference type="NCBI Taxonomy" id="249248"/>
    <lineage>
        <taxon>Eukaryota</taxon>
        <taxon>Metazoa</taxon>
        <taxon>Spiralia</taxon>
        <taxon>Gnathifera</taxon>
        <taxon>Rotifera</taxon>
        <taxon>Eurotatoria</taxon>
        <taxon>Bdelloidea</taxon>
        <taxon>Adinetida</taxon>
        <taxon>Adinetidae</taxon>
        <taxon>Adineta</taxon>
    </lineage>
</organism>
<dbReference type="EMBL" id="CAJNOR010000634">
    <property type="protein sequence ID" value="CAF0968410.1"/>
    <property type="molecule type" value="Genomic_DNA"/>
</dbReference>
<dbReference type="GO" id="GO:0004725">
    <property type="term" value="F:protein tyrosine phosphatase activity"/>
    <property type="evidence" value="ECO:0007669"/>
    <property type="project" value="UniProtKB-EC"/>
</dbReference>
<protein>
    <recommendedName>
        <fullName evidence="2">protein-tyrosine-phosphatase</fullName>
        <ecNumber evidence="2">3.1.3.48</ecNumber>
    </recommendedName>
</protein>
<keyword evidence="9" id="KW-1185">Reference proteome</keyword>
<dbReference type="InterPro" id="IPR000340">
    <property type="entry name" value="Dual-sp_phosphatase_cat-dom"/>
</dbReference>
<evidence type="ECO:0000259" key="5">
    <source>
        <dbReference type="PROSITE" id="PS50054"/>
    </source>
</evidence>
<dbReference type="Gene3D" id="3.90.190.10">
    <property type="entry name" value="Protein tyrosine phosphatase superfamily"/>
    <property type="match status" value="1"/>
</dbReference>
<evidence type="ECO:0000256" key="4">
    <source>
        <dbReference type="ARBA" id="ARBA00022912"/>
    </source>
</evidence>
<proteinExistence type="inferred from homology"/>
<name>A0A814EAW3_ADIRI</name>
<dbReference type="SMART" id="SM00195">
    <property type="entry name" value="DSPc"/>
    <property type="match status" value="1"/>
</dbReference>
<dbReference type="PROSITE" id="PS00383">
    <property type="entry name" value="TYR_PHOSPHATASE_1"/>
    <property type="match status" value="1"/>
</dbReference>
<evidence type="ECO:0000313" key="7">
    <source>
        <dbReference type="EMBL" id="CAF0968410.1"/>
    </source>
</evidence>
<feature type="domain" description="Tyrosine specific protein phosphatases" evidence="6">
    <location>
        <begin position="64"/>
        <end position="124"/>
    </location>
</feature>
<dbReference type="PROSITE" id="PS50056">
    <property type="entry name" value="TYR_PHOSPHATASE_2"/>
    <property type="match status" value="1"/>
</dbReference>
<dbReference type="PANTHER" id="PTHR10159">
    <property type="entry name" value="DUAL SPECIFICITY PROTEIN PHOSPHATASE"/>
    <property type="match status" value="1"/>
</dbReference>
<dbReference type="InterPro" id="IPR000387">
    <property type="entry name" value="Tyr_Pase_dom"/>
</dbReference>
<evidence type="ECO:0000259" key="6">
    <source>
        <dbReference type="PROSITE" id="PS50056"/>
    </source>
</evidence>
<evidence type="ECO:0000313" key="8">
    <source>
        <dbReference type="EMBL" id="CAF1278985.1"/>
    </source>
</evidence>
<dbReference type="CDD" id="cd14498">
    <property type="entry name" value="DSP"/>
    <property type="match status" value="1"/>
</dbReference>
<gene>
    <name evidence="8" type="ORF">EDS130_LOCUS29441</name>
    <name evidence="7" type="ORF">XAT740_LOCUS11534</name>
</gene>
<evidence type="ECO:0000256" key="3">
    <source>
        <dbReference type="ARBA" id="ARBA00022801"/>
    </source>
</evidence>
<dbReference type="InterPro" id="IPR029021">
    <property type="entry name" value="Prot-tyrosine_phosphatase-like"/>
</dbReference>
<dbReference type="InterPro" id="IPR020422">
    <property type="entry name" value="TYR_PHOSPHATASE_DUAL_dom"/>
</dbReference>
<dbReference type="OrthoDB" id="165342at2759"/>
<evidence type="ECO:0000313" key="9">
    <source>
        <dbReference type="Proteomes" id="UP000663828"/>
    </source>
</evidence>
<dbReference type="Proteomes" id="UP000663852">
    <property type="component" value="Unassembled WGS sequence"/>
</dbReference>
<dbReference type="Pfam" id="PF00782">
    <property type="entry name" value="DSPc"/>
    <property type="match status" value="1"/>
</dbReference>
<keyword evidence="3" id="KW-0378">Hydrolase</keyword>
<dbReference type="EC" id="3.1.3.48" evidence="2"/>
<accession>A0A814EAW3</accession>
<dbReference type="InterPro" id="IPR016130">
    <property type="entry name" value="Tyr_Pase_AS"/>
</dbReference>
<dbReference type="Proteomes" id="UP000663828">
    <property type="component" value="Unassembled WGS sequence"/>
</dbReference>
<feature type="domain" description="Tyrosine-protein phosphatase" evidence="5">
    <location>
        <begin position="7"/>
        <end position="146"/>
    </location>
</feature>
<comment type="caution">
    <text evidence="7">The sequence shown here is derived from an EMBL/GenBank/DDBJ whole genome shotgun (WGS) entry which is preliminary data.</text>
</comment>
<evidence type="ECO:0000256" key="2">
    <source>
        <dbReference type="ARBA" id="ARBA00013064"/>
    </source>
</evidence>
<comment type="similarity">
    <text evidence="1">Belongs to the protein-tyrosine phosphatase family. Non-receptor class dual specificity subfamily.</text>
</comment>
<dbReference type="AlphaFoldDB" id="A0A814EAW3"/>
<dbReference type="SUPFAM" id="SSF52799">
    <property type="entry name" value="(Phosphotyrosine protein) phosphatases II"/>
    <property type="match status" value="1"/>
</dbReference>
<dbReference type="GO" id="GO:0005737">
    <property type="term" value="C:cytoplasm"/>
    <property type="evidence" value="ECO:0007669"/>
    <property type="project" value="TreeGrafter"/>
</dbReference>
<reference evidence="7" key="1">
    <citation type="submission" date="2021-02" db="EMBL/GenBank/DDBJ databases">
        <authorList>
            <person name="Nowell W R."/>
        </authorList>
    </citation>
    <scope>NUCLEOTIDE SEQUENCE</scope>
</reference>
<dbReference type="GO" id="GO:0043409">
    <property type="term" value="P:negative regulation of MAPK cascade"/>
    <property type="evidence" value="ECO:0007669"/>
    <property type="project" value="TreeGrafter"/>
</dbReference>